<sequence length="107" mass="11556">MANETEKKPRSRKKRGMAEAGVAAVKSKRVTGKGGGMTEESVDLVFGINAGIIWDLLSLKGPMPARELAKSAALRIDDVHGALGWLGREGKINVNKKGRSRIYSLRP</sequence>
<accession>A0A0W8FA59</accession>
<feature type="region of interest" description="Disordered" evidence="1">
    <location>
        <begin position="1"/>
        <end position="35"/>
    </location>
</feature>
<dbReference type="Gene3D" id="1.10.10.10">
    <property type="entry name" value="Winged helix-like DNA-binding domain superfamily/Winged helix DNA-binding domain"/>
    <property type="match status" value="1"/>
</dbReference>
<dbReference type="Pfam" id="PF10771">
    <property type="entry name" value="DUF2582"/>
    <property type="match status" value="1"/>
</dbReference>
<gene>
    <name evidence="2" type="ORF">ASZ90_012647</name>
</gene>
<reference evidence="2" key="1">
    <citation type="journal article" date="2015" name="Proc. Natl. Acad. Sci. U.S.A.">
        <title>Networks of energetic and metabolic interactions define dynamics in microbial communities.</title>
        <authorList>
            <person name="Embree M."/>
            <person name="Liu J.K."/>
            <person name="Al-Bassam M.M."/>
            <person name="Zengler K."/>
        </authorList>
    </citation>
    <scope>NUCLEOTIDE SEQUENCE</scope>
</reference>
<organism evidence="2">
    <name type="scientific">hydrocarbon metagenome</name>
    <dbReference type="NCBI Taxonomy" id="938273"/>
    <lineage>
        <taxon>unclassified sequences</taxon>
        <taxon>metagenomes</taxon>
        <taxon>ecological metagenomes</taxon>
    </lineage>
</organism>
<proteinExistence type="predicted"/>
<evidence type="ECO:0000313" key="2">
    <source>
        <dbReference type="EMBL" id="KUG17722.1"/>
    </source>
</evidence>
<dbReference type="SUPFAM" id="SSF46785">
    <property type="entry name" value="Winged helix' DNA-binding domain"/>
    <property type="match status" value="1"/>
</dbReference>
<dbReference type="InterPro" id="IPR036388">
    <property type="entry name" value="WH-like_DNA-bd_sf"/>
</dbReference>
<dbReference type="InterPro" id="IPR019707">
    <property type="entry name" value="DUF2582"/>
</dbReference>
<dbReference type="AlphaFoldDB" id="A0A0W8FA59"/>
<dbReference type="InterPro" id="IPR036390">
    <property type="entry name" value="WH_DNA-bd_sf"/>
</dbReference>
<dbReference type="EMBL" id="LNQE01001425">
    <property type="protein sequence ID" value="KUG17722.1"/>
    <property type="molecule type" value="Genomic_DNA"/>
</dbReference>
<name>A0A0W8FA59_9ZZZZ</name>
<protein>
    <submittedName>
        <fullName evidence="2">Uncharacterized protein</fullName>
    </submittedName>
</protein>
<evidence type="ECO:0000256" key="1">
    <source>
        <dbReference type="SAM" id="MobiDB-lite"/>
    </source>
</evidence>
<comment type="caution">
    <text evidence="2">The sequence shown here is derived from an EMBL/GenBank/DDBJ whole genome shotgun (WGS) entry which is preliminary data.</text>
</comment>